<feature type="region of interest" description="Disordered" evidence="1">
    <location>
        <begin position="1"/>
        <end position="35"/>
    </location>
</feature>
<evidence type="ECO:0000256" key="1">
    <source>
        <dbReference type="SAM" id="MobiDB-lite"/>
    </source>
</evidence>
<keyword evidence="3" id="KW-1185">Reference proteome</keyword>
<feature type="region of interest" description="Disordered" evidence="1">
    <location>
        <begin position="198"/>
        <end position="234"/>
    </location>
</feature>
<protein>
    <submittedName>
        <fullName evidence="2">Uncharacterized protein</fullName>
    </submittedName>
</protein>
<proteinExistence type="predicted"/>
<feature type="compositionally biased region" description="Low complexity" evidence="1">
    <location>
        <begin position="485"/>
        <end position="495"/>
    </location>
</feature>
<dbReference type="InterPro" id="IPR011333">
    <property type="entry name" value="SKP1/BTB/POZ_sf"/>
</dbReference>
<accession>K0SL95</accession>
<feature type="region of interest" description="Disordered" evidence="1">
    <location>
        <begin position="313"/>
        <end position="335"/>
    </location>
</feature>
<dbReference type="EMBL" id="AGNL01023342">
    <property type="protein sequence ID" value="EJK59227.1"/>
    <property type="molecule type" value="Genomic_DNA"/>
</dbReference>
<dbReference type="AlphaFoldDB" id="K0SL95"/>
<feature type="region of interest" description="Disordered" evidence="1">
    <location>
        <begin position="453"/>
        <end position="518"/>
    </location>
</feature>
<evidence type="ECO:0000313" key="3">
    <source>
        <dbReference type="Proteomes" id="UP000266841"/>
    </source>
</evidence>
<sequence>MNSSRKRSRTLSLSGTGSSHQRSPLPASANGGGVSSVSSANKFILDKNERLLRLNVGGYPYDVDGESFGDILRYLRGGPDFLLEVIQSSNNSANGFVGNAMFSNMRHGSFSSSNSDRLRRLRIEADYYGLYQLVHDIDVVTIGQKIVFTSNGWGRVSGACLSRDQQLALVRQNDNGGDQLNGIDQQGQNDMQLDDIEEGHDEEEEQEGDDDDDDGLENEDADAEENNAGDLDDDDAEVEVQDDDAIPSNHVPPYKFWQWSKQSGNPDILKPHPTHTSSMVVGQDGTYLLLLRVAAALPSPLARIKWDLAEEEGRRVTRGATRRNRADDSEDENLDDIERSKELEEDCFVTVNIEAPLNTVMDSVDESQTHFPLLRTGLWDYRPEEEVTNDEPVFATLTAMDVVVLTAGDILSLSFDDEVSRERFPLCDSFPSELVNSLTLVKVHGNTLSRYERLKSSPTPVQTQPLMSSQSSFMADPSRRNGDTRMSNSQSQSPRRNSRRTPDVHSYAMDQDDEDDMEDFDRDLCKIANWVSPRSDFQPTPFEPALHSDSSVLEFPQPGQYLIMSRIAIGCRRDASFLPVLSGGPLEGHKAQLSVRSAGGRTLHSIGYCVEEKPRLESADLSVISENAAFNDLVQVPAAGAELQVSTTGDCRLHPEGTEVGPFCCAVSQSLSCLLLNDEAMITDRLMVGTVRAANNRRVIKWYQTRPPSSFRGQGKGGSLSRPSLFDIEGHKLIYRGFTSESSTAKVSHVLLVGSIPPLHRGYSFGLFKNDECLALSITPGASEFVSLAHSNKNSTAAHPRRILRH</sequence>
<name>K0SL95_THAOC</name>
<gene>
    <name evidence="2" type="ORF">THAOC_20581</name>
</gene>
<organism evidence="2 3">
    <name type="scientific">Thalassiosira oceanica</name>
    <name type="common">Marine diatom</name>
    <dbReference type="NCBI Taxonomy" id="159749"/>
    <lineage>
        <taxon>Eukaryota</taxon>
        <taxon>Sar</taxon>
        <taxon>Stramenopiles</taxon>
        <taxon>Ochrophyta</taxon>
        <taxon>Bacillariophyta</taxon>
        <taxon>Coscinodiscophyceae</taxon>
        <taxon>Thalassiosirophycidae</taxon>
        <taxon>Thalassiosirales</taxon>
        <taxon>Thalassiosiraceae</taxon>
        <taxon>Thalassiosira</taxon>
    </lineage>
</organism>
<feature type="compositionally biased region" description="Low complexity" evidence="1">
    <location>
        <begin position="10"/>
        <end position="19"/>
    </location>
</feature>
<dbReference type="Proteomes" id="UP000266841">
    <property type="component" value="Unassembled WGS sequence"/>
</dbReference>
<dbReference type="Gene3D" id="3.30.710.10">
    <property type="entry name" value="Potassium Channel Kv1.1, Chain A"/>
    <property type="match status" value="1"/>
</dbReference>
<evidence type="ECO:0000313" key="2">
    <source>
        <dbReference type="EMBL" id="EJK59227.1"/>
    </source>
</evidence>
<comment type="caution">
    <text evidence="2">The sequence shown here is derived from an EMBL/GenBank/DDBJ whole genome shotgun (WGS) entry which is preliminary data.</text>
</comment>
<reference evidence="2 3" key="1">
    <citation type="journal article" date="2012" name="Genome Biol.">
        <title>Genome and low-iron response of an oceanic diatom adapted to chronic iron limitation.</title>
        <authorList>
            <person name="Lommer M."/>
            <person name="Specht M."/>
            <person name="Roy A.S."/>
            <person name="Kraemer L."/>
            <person name="Andreson R."/>
            <person name="Gutowska M.A."/>
            <person name="Wolf J."/>
            <person name="Bergner S.V."/>
            <person name="Schilhabel M.B."/>
            <person name="Klostermeier U.C."/>
            <person name="Beiko R.G."/>
            <person name="Rosenstiel P."/>
            <person name="Hippler M."/>
            <person name="Laroche J."/>
        </authorList>
    </citation>
    <scope>NUCLEOTIDE SEQUENCE [LARGE SCALE GENOMIC DNA]</scope>
    <source>
        <strain evidence="2 3">CCMP1005</strain>
    </source>
</reference>
<feature type="compositionally biased region" description="Polar residues" evidence="1">
    <location>
        <begin position="456"/>
        <end position="473"/>
    </location>
</feature>